<dbReference type="Pfam" id="PF07714">
    <property type="entry name" value="PK_Tyr_Ser-Thr"/>
    <property type="match status" value="1"/>
</dbReference>
<gene>
    <name evidence="13" type="ORF">C1H46_019938</name>
</gene>
<keyword evidence="2" id="KW-0963">Cytoplasm</keyword>
<dbReference type="SMART" id="SM00220">
    <property type="entry name" value="S_TKc"/>
    <property type="match status" value="1"/>
</dbReference>
<sequence length="1192" mass="133154">MTGEVPATSGRQFCRDTTNDVRSDRNAADENLTNICLQTGEEFSMEFLQDGIAQRRLAPVLTGIDLRQSKRLGSNIHQNPKLLYEDLGSVMGMKRIDSDCSSEFSDFSPVAPKGFLGDTEKNVYPSNISRYHWEYGAMGKASSKFADEVNRDRVIPRPTTPPFYVVDSPQSYTPYGQVFAEGSFSFKMKFLCSFGGRILPRPNDGKLRYVGGDTRILSIREGTNFEELMKKTFVICNQHHTIKYQLPGEDLDALVSVCSDEDLLHMIEEYHELERTEGSQRLRLFLVPLTETESPSSVEARVTHPIGADCEFVFAVNGMLDPSPQKSSSEQSLASLNGNPSDYSPTFHRDSPTGAYFETKDYSPSSSSAVGTLTKPAPQFLATLQIPKKSFNQSPPISPVPLQHRDPKSSNVQLYLDQSYCDGNAGIAPYSMEKYPCDNTYYLDAGGYNNNLHHGPPLINHHHHNQYLAETYRAKKSHILHSHNRSFSENFVPSAQYGKSGMESERLVILEKALHSEKSLSRPEDREGLSSGSGERDASYHRIMHAVLSDSLLQEHVQRYTEGEVIPVSSLKYRLEKSPSLKIQRSSQERSVQQEVILDGKHQIAKHGNQFTIRKPDQCKEERGLEMLNQTDRNDTCTDKKWKHFEGNVEVTSNDIVIEFKKEQNANCLLSDCLAMEHSQFPESGIFGSSNPETEGSEDATGPQGYGFDTTSQFSLRNQNCTRDQQCATVETVSSQTVSHQSRERLPVASQEFLVSTSKLATTAAPDREFSLHDKESRNYPEYLVENICLNKQSSEVTNCEGAIPAQSQPLDNRHDNKVTESVIIVEDLTNNTPPGIPASKVVYNVSHIEDEASDDCSSTGETETGSSATASDNKAVTADGSHRHDDTISDVAIAEMEAGIYGLQIIKNDDLEELQELGSGTYGTVYHGKWRGTDVAIKRIKKSCFSGRSSEQDRLTKDFWREAKILSTLHHPNVVAFYGVVPDGPGGTLATVAEFMVNGSLRHVLIRKDRVLDRQKRLIILMDTAFGMEYLHLKNIVHFDLKCDNLLVNLRDPERPVCKVGDFGLSRIKRNTLVSGGVRGTLPWMAPELLNGSSNRVSEKVDVFSFGIVMWEILTGEEPYANMHCGAIIGGIVNNTLRPSIPKRCDSEWKKLMEQCWSPDPADRPSFTEITHRLRDMSTALQKKRPSLASR</sequence>
<feature type="binding site" evidence="10">
    <location>
        <position position="943"/>
    </location>
    <ligand>
        <name>ATP</name>
        <dbReference type="ChEBI" id="CHEBI:30616"/>
    </ligand>
</feature>
<feature type="region of interest" description="Disordered" evidence="11">
    <location>
        <begin position="518"/>
        <end position="537"/>
    </location>
</feature>
<keyword evidence="6 10" id="KW-0547">Nucleotide-binding</keyword>
<evidence type="ECO:0000313" key="13">
    <source>
        <dbReference type="EMBL" id="TQD94448.1"/>
    </source>
</evidence>
<dbReference type="Gene3D" id="3.30.200.20">
    <property type="entry name" value="Phosphorylase Kinase, domain 1"/>
    <property type="match status" value="1"/>
</dbReference>
<keyword evidence="14" id="KW-1185">Reference proteome</keyword>
<comment type="caution">
    <text evidence="13">The sequence shown here is derived from an EMBL/GenBank/DDBJ whole genome shotgun (WGS) entry which is preliminary data.</text>
</comment>
<dbReference type="PROSITE" id="PS00108">
    <property type="entry name" value="PROTEIN_KINASE_ST"/>
    <property type="match status" value="1"/>
</dbReference>
<feature type="region of interest" description="Disordered" evidence="11">
    <location>
        <begin position="684"/>
        <end position="709"/>
    </location>
</feature>
<dbReference type="EMBL" id="VIEB01000342">
    <property type="protein sequence ID" value="TQD94448.1"/>
    <property type="molecule type" value="Genomic_DNA"/>
</dbReference>
<accession>A0A540M6Y9</accession>
<evidence type="ECO:0000256" key="10">
    <source>
        <dbReference type="PROSITE-ProRule" id="PRU10141"/>
    </source>
</evidence>
<dbReference type="GO" id="GO:0010928">
    <property type="term" value="P:regulation of auxin mediated signaling pathway"/>
    <property type="evidence" value="ECO:0007669"/>
    <property type="project" value="UniProtKB-ARBA"/>
</dbReference>
<evidence type="ECO:0000256" key="6">
    <source>
        <dbReference type="ARBA" id="ARBA00022741"/>
    </source>
</evidence>
<evidence type="ECO:0000256" key="7">
    <source>
        <dbReference type="ARBA" id="ARBA00022777"/>
    </source>
</evidence>
<dbReference type="InterPro" id="IPR000270">
    <property type="entry name" value="PB1_dom"/>
</dbReference>
<dbReference type="InterPro" id="IPR017441">
    <property type="entry name" value="Protein_kinase_ATP_BS"/>
</dbReference>
<keyword evidence="3" id="KW-0723">Serine/threonine-protein kinase</keyword>
<dbReference type="SUPFAM" id="SSF56112">
    <property type="entry name" value="Protein kinase-like (PK-like)"/>
    <property type="match status" value="1"/>
</dbReference>
<evidence type="ECO:0000256" key="8">
    <source>
        <dbReference type="ARBA" id="ARBA00022840"/>
    </source>
</evidence>
<name>A0A540M6Y9_MALBA</name>
<keyword evidence="9" id="KW-0927">Auxin signaling pathway</keyword>
<dbReference type="Proteomes" id="UP000315295">
    <property type="component" value="Unassembled WGS sequence"/>
</dbReference>
<dbReference type="InterPro" id="IPR050167">
    <property type="entry name" value="Ser_Thr_protein_kinase"/>
</dbReference>
<dbReference type="GO" id="GO:0009734">
    <property type="term" value="P:auxin-activated signaling pathway"/>
    <property type="evidence" value="ECO:0007669"/>
    <property type="project" value="UniProtKB-KW"/>
</dbReference>
<dbReference type="SUPFAM" id="SSF54277">
    <property type="entry name" value="CAD &amp; PB1 domains"/>
    <property type="match status" value="1"/>
</dbReference>
<dbReference type="CDD" id="cd06410">
    <property type="entry name" value="PB1_UP2"/>
    <property type="match status" value="1"/>
</dbReference>
<proteinExistence type="predicted"/>
<dbReference type="FunFam" id="3.30.200.20:FF:000081">
    <property type="entry name" value="Octicosapeptide/phox/Bem1p domain kinase superfamily protein"/>
    <property type="match status" value="1"/>
</dbReference>
<dbReference type="STRING" id="106549.A0A540M6Y9"/>
<feature type="compositionally biased region" description="Low complexity" evidence="11">
    <location>
        <begin position="858"/>
        <end position="872"/>
    </location>
</feature>
<dbReference type="SMART" id="SM00666">
    <property type="entry name" value="PB1"/>
    <property type="match status" value="1"/>
</dbReference>
<dbReference type="AlphaFoldDB" id="A0A540M6Y9"/>
<feature type="domain" description="Protein kinase" evidence="12">
    <location>
        <begin position="912"/>
        <end position="1176"/>
    </location>
</feature>
<evidence type="ECO:0000256" key="1">
    <source>
        <dbReference type="ARBA" id="ARBA00004496"/>
    </source>
</evidence>
<dbReference type="FunFam" id="3.10.20.90:FF:000058">
    <property type="entry name" value="Octicosapeptide/phox/Bem1p domain kinase superfamily protein"/>
    <property type="match status" value="1"/>
</dbReference>
<evidence type="ECO:0000259" key="12">
    <source>
        <dbReference type="PROSITE" id="PS50011"/>
    </source>
</evidence>
<organism evidence="13 14">
    <name type="scientific">Malus baccata</name>
    <name type="common">Siberian crab apple</name>
    <name type="synonym">Pyrus baccata</name>
    <dbReference type="NCBI Taxonomy" id="106549"/>
    <lineage>
        <taxon>Eukaryota</taxon>
        <taxon>Viridiplantae</taxon>
        <taxon>Streptophyta</taxon>
        <taxon>Embryophyta</taxon>
        <taxon>Tracheophyta</taxon>
        <taxon>Spermatophyta</taxon>
        <taxon>Magnoliopsida</taxon>
        <taxon>eudicotyledons</taxon>
        <taxon>Gunneridae</taxon>
        <taxon>Pentapetalae</taxon>
        <taxon>rosids</taxon>
        <taxon>fabids</taxon>
        <taxon>Rosales</taxon>
        <taxon>Rosaceae</taxon>
        <taxon>Amygdaloideae</taxon>
        <taxon>Maleae</taxon>
        <taxon>Malus</taxon>
    </lineage>
</organism>
<dbReference type="PANTHER" id="PTHR23257">
    <property type="entry name" value="SERINE-THREONINE PROTEIN KINASE"/>
    <property type="match status" value="1"/>
</dbReference>
<dbReference type="CDD" id="cd13999">
    <property type="entry name" value="STKc_MAP3K-like"/>
    <property type="match status" value="1"/>
</dbReference>
<dbReference type="InterPro" id="IPR001245">
    <property type="entry name" value="Ser-Thr/Tyr_kinase_cat_dom"/>
</dbReference>
<dbReference type="Gene3D" id="3.10.20.90">
    <property type="entry name" value="Phosphatidylinositol 3-kinase Catalytic Subunit, Chain A, domain 1"/>
    <property type="match status" value="1"/>
</dbReference>
<dbReference type="InterPro" id="IPR011009">
    <property type="entry name" value="Kinase-like_dom_sf"/>
</dbReference>
<keyword evidence="8 10" id="KW-0067">ATP-binding</keyword>
<evidence type="ECO:0000313" key="14">
    <source>
        <dbReference type="Proteomes" id="UP000315295"/>
    </source>
</evidence>
<dbReference type="InterPro" id="IPR008271">
    <property type="entry name" value="Ser/Thr_kinase_AS"/>
</dbReference>
<dbReference type="GO" id="GO:0004674">
    <property type="term" value="F:protein serine/threonine kinase activity"/>
    <property type="evidence" value="ECO:0007669"/>
    <property type="project" value="UniProtKB-KW"/>
</dbReference>
<evidence type="ECO:0000256" key="5">
    <source>
        <dbReference type="ARBA" id="ARBA00022679"/>
    </source>
</evidence>
<keyword evidence="7" id="KW-0418">Kinase</keyword>
<keyword evidence="5" id="KW-0808">Transferase</keyword>
<dbReference type="GO" id="GO:0005737">
    <property type="term" value="C:cytoplasm"/>
    <property type="evidence" value="ECO:0007669"/>
    <property type="project" value="UniProtKB-SubCell"/>
</dbReference>
<evidence type="ECO:0000256" key="4">
    <source>
        <dbReference type="ARBA" id="ARBA00022553"/>
    </source>
</evidence>
<feature type="region of interest" description="Disordered" evidence="11">
    <location>
        <begin position="852"/>
        <end position="884"/>
    </location>
</feature>
<dbReference type="PRINTS" id="PR00109">
    <property type="entry name" value="TYRKINASE"/>
</dbReference>
<evidence type="ECO:0000256" key="9">
    <source>
        <dbReference type="ARBA" id="ARBA00023294"/>
    </source>
</evidence>
<dbReference type="PROSITE" id="PS50011">
    <property type="entry name" value="PROTEIN_KINASE_DOM"/>
    <property type="match status" value="1"/>
</dbReference>
<evidence type="ECO:0000256" key="2">
    <source>
        <dbReference type="ARBA" id="ARBA00022490"/>
    </source>
</evidence>
<dbReference type="FunFam" id="1.10.510.10:FF:000142">
    <property type="entry name" value="Octicosapeptide/phox/Bem1p domain kinase superfamily protein"/>
    <property type="match status" value="1"/>
</dbReference>
<keyword evidence="4" id="KW-0597">Phosphoprotein</keyword>
<dbReference type="Gene3D" id="1.10.510.10">
    <property type="entry name" value="Transferase(Phosphotransferase) domain 1"/>
    <property type="match status" value="1"/>
</dbReference>
<feature type="region of interest" description="Disordered" evidence="11">
    <location>
        <begin position="321"/>
        <end position="370"/>
    </location>
</feature>
<reference evidence="13 14" key="1">
    <citation type="journal article" date="2019" name="G3 (Bethesda)">
        <title>Sequencing of a Wild Apple (Malus baccata) Genome Unravels the Differences Between Cultivated and Wild Apple Species Regarding Disease Resistance and Cold Tolerance.</title>
        <authorList>
            <person name="Chen X."/>
        </authorList>
    </citation>
    <scope>NUCLEOTIDE SEQUENCE [LARGE SCALE GENOMIC DNA]</scope>
    <source>
        <strain evidence="14">cv. Shandingzi</strain>
        <tissue evidence="13">Leaves</tissue>
    </source>
</reference>
<comment type="subcellular location">
    <subcellularLocation>
        <location evidence="1">Cytoplasm</location>
    </subcellularLocation>
</comment>
<evidence type="ECO:0000256" key="3">
    <source>
        <dbReference type="ARBA" id="ARBA00022527"/>
    </source>
</evidence>
<evidence type="ECO:0000256" key="11">
    <source>
        <dbReference type="SAM" id="MobiDB-lite"/>
    </source>
</evidence>
<dbReference type="InterPro" id="IPR000719">
    <property type="entry name" value="Prot_kinase_dom"/>
</dbReference>
<dbReference type="PANTHER" id="PTHR23257:SF957">
    <property type="entry name" value="F3O9.7 PROTEIN-RELATED"/>
    <property type="match status" value="1"/>
</dbReference>
<dbReference type="GO" id="GO:0005524">
    <property type="term" value="F:ATP binding"/>
    <property type="evidence" value="ECO:0007669"/>
    <property type="project" value="UniProtKB-UniRule"/>
</dbReference>
<dbReference type="Pfam" id="PF00564">
    <property type="entry name" value="PB1"/>
    <property type="match status" value="1"/>
</dbReference>
<dbReference type="PROSITE" id="PS00107">
    <property type="entry name" value="PROTEIN_KINASE_ATP"/>
    <property type="match status" value="1"/>
</dbReference>
<feature type="compositionally biased region" description="Polar residues" evidence="11">
    <location>
        <begin position="324"/>
        <end position="344"/>
    </location>
</feature>
<protein>
    <recommendedName>
        <fullName evidence="12">Protein kinase domain-containing protein</fullName>
    </recommendedName>
</protein>